<keyword evidence="4" id="KW-0472">Membrane</keyword>
<evidence type="ECO:0000313" key="5">
    <source>
        <dbReference type="EMBL" id="CAD8096636.1"/>
    </source>
</evidence>
<keyword evidence="6" id="KW-1185">Reference proteome</keyword>
<feature type="transmembrane region" description="Helical" evidence="4">
    <location>
        <begin position="140"/>
        <end position="157"/>
    </location>
</feature>
<dbReference type="AlphaFoldDB" id="A0A8S1P165"/>
<keyword evidence="1" id="KW-0732">Signal</keyword>
<keyword evidence="3" id="KW-1015">Disulfide bond</keyword>
<keyword evidence="2" id="KW-0677">Repeat</keyword>
<dbReference type="NCBIfam" id="TIGR02232">
    <property type="entry name" value="myxo_disulf_rpt"/>
    <property type="match status" value="1"/>
</dbReference>
<evidence type="ECO:0000256" key="3">
    <source>
        <dbReference type="ARBA" id="ARBA00023157"/>
    </source>
</evidence>
<gene>
    <name evidence="5" type="ORF">PPRIM_AZ9-3.1.T1020018</name>
</gene>
<evidence type="ECO:0008006" key="7">
    <source>
        <dbReference type="Google" id="ProtNLM"/>
    </source>
</evidence>
<proteinExistence type="predicted"/>
<accession>A0A8S1P165</accession>
<feature type="transmembrane region" description="Helical" evidence="4">
    <location>
        <begin position="102"/>
        <end position="120"/>
    </location>
</feature>
<evidence type="ECO:0000256" key="1">
    <source>
        <dbReference type="ARBA" id="ARBA00022729"/>
    </source>
</evidence>
<sequence length="491" mass="58359">MGQIRFSKRRQDDPKWADGYENNLYSVDKTVDCKNFAYKKVKIEFKCKNQDQLGFCGMQNMIIIWIFDCDSEYQFDQFNYDTNRNLVFLFLEIKQLLEMRNMMMVTIIYLMDVFIVNINLKKIVKFVLEGNVQNHRQQYILFYIYILQEQIIIYHMILIQYNSLAFYIVIFEQMIIVCNVHKVIIQIKQKTYVKHIVQTLFYKVMNNVMMVICDGCSNCKLIQYQLCDDTIELSKQHCSVCHLGKFLNVKMVFQKMMFVFQFVEMDYLIKQKKNVTLKKIKDVQIVKFRKDTFLDNQTFLFFVLVIYQCTKCTTFNNVSLLCLSCIDGSYPIEDKCFQCDTNCIICIQQSNMCMCILNYTFYYTSCFRNDCNFCESTPGLIADIKSKQCISICGDGIQFQFYEQCDDHNQIDGDGSDSQCYLEYFNEDLKQIKSYYVIDKNTYDLKLINISEHIYFYATIQMLLQKILNLNITLILPNKLMAQLVNYTFIS</sequence>
<feature type="transmembrane region" description="Helical" evidence="4">
    <location>
        <begin position="164"/>
        <end position="184"/>
    </location>
</feature>
<keyword evidence="4" id="KW-1133">Transmembrane helix</keyword>
<comment type="caution">
    <text evidence="5">The sequence shown here is derived from an EMBL/GenBank/DDBJ whole genome shotgun (WGS) entry which is preliminary data.</text>
</comment>
<evidence type="ECO:0000256" key="2">
    <source>
        <dbReference type="ARBA" id="ARBA00022737"/>
    </source>
</evidence>
<reference evidence="5" key="1">
    <citation type="submission" date="2021-01" db="EMBL/GenBank/DDBJ databases">
        <authorList>
            <consortium name="Genoscope - CEA"/>
            <person name="William W."/>
        </authorList>
    </citation>
    <scope>NUCLEOTIDE SEQUENCE</scope>
</reference>
<dbReference type="EMBL" id="CAJJDM010000105">
    <property type="protein sequence ID" value="CAD8096636.1"/>
    <property type="molecule type" value="Genomic_DNA"/>
</dbReference>
<protein>
    <recommendedName>
        <fullName evidence="7">Transmembrane protein</fullName>
    </recommendedName>
</protein>
<keyword evidence="4" id="KW-0812">Transmembrane</keyword>
<dbReference type="Proteomes" id="UP000688137">
    <property type="component" value="Unassembled WGS sequence"/>
</dbReference>
<organism evidence="5 6">
    <name type="scientific">Paramecium primaurelia</name>
    <dbReference type="NCBI Taxonomy" id="5886"/>
    <lineage>
        <taxon>Eukaryota</taxon>
        <taxon>Sar</taxon>
        <taxon>Alveolata</taxon>
        <taxon>Ciliophora</taxon>
        <taxon>Intramacronucleata</taxon>
        <taxon>Oligohymenophorea</taxon>
        <taxon>Peniculida</taxon>
        <taxon>Parameciidae</taxon>
        <taxon>Paramecium</taxon>
    </lineage>
</organism>
<evidence type="ECO:0000256" key="4">
    <source>
        <dbReference type="SAM" id="Phobius"/>
    </source>
</evidence>
<evidence type="ECO:0000313" key="6">
    <source>
        <dbReference type="Proteomes" id="UP000688137"/>
    </source>
</evidence>
<dbReference type="InterPro" id="IPR011936">
    <property type="entry name" value="Myxo_disulph_rpt"/>
</dbReference>
<name>A0A8S1P165_PARPR</name>